<accession>A0A1L5JHU7</accession>
<dbReference type="OrthoDB" id="19653at2759"/>
<protein>
    <submittedName>
        <fullName evidence="5">Juvenile hormone esterase-like carboxylesterase 2</fullName>
    </submittedName>
</protein>
<dbReference type="PANTHER" id="PTHR43903">
    <property type="entry name" value="NEUROLIGIN"/>
    <property type="match status" value="1"/>
</dbReference>
<dbReference type="AlphaFoldDB" id="A0A1L5JHU7"/>
<dbReference type="Pfam" id="PF00135">
    <property type="entry name" value="COesterase"/>
    <property type="match status" value="1"/>
</dbReference>
<comment type="similarity">
    <text evidence="1">Belongs to the type-B carboxylesterase/lipase family.</text>
</comment>
<dbReference type="InterPro" id="IPR002018">
    <property type="entry name" value="CarbesteraseB"/>
</dbReference>
<name>A0A1L5JHU7_ERISI</name>
<evidence type="ECO:0000259" key="4">
    <source>
        <dbReference type="Pfam" id="PF00135"/>
    </source>
</evidence>
<evidence type="ECO:0000256" key="3">
    <source>
        <dbReference type="SAM" id="MobiDB-lite"/>
    </source>
</evidence>
<reference evidence="5" key="1">
    <citation type="submission" date="2016-04" db="EMBL/GenBank/DDBJ databases">
        <title>Two juvenile hormone esterase-like carboxylesterase cDNAs from Chinese mitten crab Eriocheir sinensis: Cloning, expression, and effects of eyestalk ablation.</title>
        <authorList>
            <person name="Xu Z."/>
            <person name="Xu Y."/>
            <person name="Fei Y."/>
        </authorList>
    </citation>
    <scope>NUCLEOTIDE SEQUENCE</scope>
</reference>
<dbReference type="Gene3D" id="3.40.50.1820">
    <property type="entry name" value="alpha/beta hydrolase"/>
    <property type="match status" value="1"/>
</dbReference>
<sequence length="373" mass="42388">MLTPKAKGLFSQAIMQSGSALAPWAFNNRHRNAAESVGRSQGCEDVQNSTALLECLQKSNAKELTHAIQNEFQWFCMPAVMAPRVDGDYLPDLPAKLLAEKQYHEVDLMSGVTKDEGSLVTLAIDSQKLINDLEKHFDTYGPITIGLEKEEDPVTVAKRIYNHYLRHHLRWEPGDITSAGNHFDQLTELFGDRFFKLNQDEVIKRHAVHFPDRRTFRYQFDYRGKHSLGDALNSSLGKNTVCHLDDLIYLFADGTLFGSLVPNGLTDPEDTRMREMMLKLWTNFAILGNPTPDDSLGFKWEPSTADNLHYLSITSTPSMQPDNRKEAREFIASLPVTISKILYPEEQKQQQQQQEEEEQKEPAEGGHPLIEEL</sequence>
<organism evidence="5">
    <name type="scientific">Eriocheir sinensis</name>
    <name type="common">Chinese mitten crab</name>
    <dbReference type="NCBI Taxonomy" id="95602"/>
    <lineage>
        <taxon>Eukaryota</taxon>
        <taxon>Metazoa</taxon>
        <taxon>Ecdysozoa</taxon>
        <taxon>Arthropoda</taxon>
        <taxon>Crustacea</taxon>
        <taxon>Multicrustacea</taxon>
        <taxon>Malacostraca</taxon>
        <taxon>Eumalacostraca</taxon>
        <taxon>Eucarida</taxon>
        <taxon>Decapoda</taxon>
        <taxon>Pleocyemata</taxon>
        <taxon>Brachyura</taxon>
        <taxon>Eubrachyura</taxon>
        <taxon>Grapsoidea</taxon>
        <taxon>Varunidae</taxon>
        <taxon>Eriocheir</taxon>
    </lineage>
</organism>
<feature type="region of interest" description="Disordered" evidence="3">
    <location>
        <begin position="343"/>
        <end position="373"/>
    </location>
</feature>
<evidence type="ECO:0000256" key="1">
    <source>
        <dbReference type="ARBA" id="ARBA00005964"/>
    </source>
</evidence>
<evidence type="ECO:0000313" key="5">
    <source>
        <dbReference type="EMBL" id="APO14260.1"/>
    </source>
</evidence>
<dbReference type="SUPFAM" id="SSF53474">
    <property type="entry name" value="alpha/beta-Hydrolases"/>
    <property type="match status" value="1"/>
</dbReference>
<dbReference type="EMBL" id="KX092453">
    <property type="protein sequence ID" value="APO14260.1"/>
    <property type="molecule type" value="mRNA"/>
</dbReference>
<evidence type="ECO:0000256" key="2">
    <source>
        <dbReference type="ARBA" id="ARBA00023180"/>
    </source>
</evidence>
<keyword evidence="2" id="KW-0325">Glycoprotein</keyword>
<feature type="domain" description="Carboxylesterase type B" evidence="4">
    <location>
        <begin position="1"/>
        <end position="327"/>
    </location>
</feature>
<proteinExistence type="evidence at transcript level"/>
<dbReference type="InterPro" id="IPR029058">
    <property type="entry name" value="AB_hydrolase_fold"/>
</dbReference>
<dbReference type="InterPro" id="IPR051093">
    <property type="entry name" value="Neuroligin/BSAL"/>
</dbReference>